<dbReference type="PANTHER" id="PTHR46165">
    <property type="entry name" value="SET AND MYND DOMAIN-CONTAINING PROTEIN 4"/>
    <property type="match status" value="1"/>
</dbReference>
<evidence type="ECO:0000313" key="10">
    <source>
        <dbReference type="Proteomes" id="UP000639338"/>
    </source>
</evidence>
<evidence type="ECO:0000256" key="6">
    <source>
        <dbReference type="ARBA" id="ARBA00022833"/>
    </source>
</evidence>
<protein>
    <recommendedName>
        <fullName evidence="8">MYND-type domain-containing protein</fullName>
    </recommendedName>
</protein>
<dbReference type="InterPro" id="IPR011990">
    <property type="entry name" value="TPR-like_helical_dom_sf"/>
</dbReference>
<proteinExistence type="predicted"/>
<evidence type="ECO:0000256" key="4">
    <source>
        <dbReference type="ARBA" id="ARBA00022723"/>
    </source>
</evidence>
<dbReference type="Gene3D" id="2.170.270.10">
    <property type="entry name" value="SET domain"/>
    <property type="match status" value="1"/>
</dbReference>
<dbReference type="GO" id="GO:0008270">
    <property type="term" value="F:zinc ion binding"/>
    <property type="evidence" value="ECO:0007669"/>
    <property type="project" value="UniProtKB-KW"/>
</dbReference>
<dbReference type="Pfam" id="PF01753">
    <property type="entry name" value="zf-MYND"/>
    <property type="match status" value="1"/>
</dbReference>
<gene>
    <name evidence="9" type="ORF">HCN44_003341</name>
</gene>
<feature type="domain" description="MYND-type" evidence="8">
    <location>
        <begin position="295"/>
        <end position="334"/>
    </location>
</feature>
<dbReference type="OrthoDB" id="7770870at2759"/>
<evidence type="ECO:0000313" key="9">
    <source>
        <dbReference type="EMBL" id="KAF7994251.1"/>
    </source>
</evidence>
<dbReference type="InterPro" id="IPR002893">
    <property type="entry name" value="Znf_MYND"/>
</dbReference>
<dbReference type="GO" id="GO:0005737">
    <property type="term" value="C:cytoplasm"/>
    <property type="evidence" value="ECO:0007669"/>
    <property type="project" value="TreeGrafter"/>
</dbReference>
<dbReference type="InterPro" id="IPR046341">
    <property type="entry name" value="SET_dom_sf"/>
</dbReference>
<evidence type="ECO:0000256" key="2">
    <source>
        <dbReference type="ARBA" id="ARBA00022679"/>
    </source>
</evidence>
<keyword evidence="6" id="KW-0862">Zinc</keyword>
<dbReference type="GO" id="GO:0005634">
    <property type="term" value="C:nucleus"/>
    <property type="evidence" value="ECO:0007669"/>
    <property type="project" value="TreeGrafter"/>
</dbReference>
<dbReference type="GO" id="GO:0032259">
    <property type="term" value="P:methylation"/>
    <property type="evidence" value="ECO:0007669"/>
    <property type="project" value="UniProtKB-KW"/>
</dbReference>
<evidence type="ECO:0000256" key="3">
    <source>
        <dbReference type="ARBA" id="ARBA00022691"/>
    </source>
</evidence>
<evidence type="ECO:0000256" key="1">
    <source>
        <dbReference type="ARBA" id="ARBA00022603"/>
    </source>
</evidence>
<dbReference type="AlphaFoldDB" id="A0A834XY00"/>
<dbReference type="GO" id="GO:0042826">
    <property type="term" value="F:histone deacetylase binding"/>
    <property type="evidence" value="ECO:0007669"/>
    <property type="project" value="TreeGrafter"/>
</dbReference>
<evidence type="ECO:0000256" key="7">
    <source>
        <dbReference type="PROSITE-ProRule" id="PRU00134"/>
    </source>
</evidence>
<dbReference type="SUPFAM" id="SSF144232">
    <property type="entry name" value="HIT/MYND zinc finger-like"/>
    <property type="match status" value="1"/>
</dbReference>
<keyword evidence="4" id="KW-0479">Metal-binding</keyword>
<dbReference type="EMBL" id="JACMRX010000002">
    <property type="protein sequence ID" value="KAF7994251.1"/>
    <property type="molecule type" value="Genomic_DNA"/>
</dbReference>
<dbReference type="Gene3D" id="1.25.40.10">
    <property type="entry name" value="Tetratricopeptide repeat domain"/>
    <property type="match status" value="1"/>
</dbReference>
<dbReference type="PANTHER" id="PTHR46165:SF2">
    <property type="entry name" value="SET AND MYND DOMAIN-CONTAINING PROTEIN 4"/>
    <property type="match status" value="1"/>
</dbReference>
<comment type="caution">
    <text evidence="9">The sequence shown here is derived from an EMBL/GenBank/DDBJ whole genome shotgun (WGS) entry which is preliminary data.</text>
</comment>
<dbReference type="SUPFAM" id="SSF82199">
    <property type="entry name" value="SET domain"/>
    <property type="match status" value="1"/>
</dbReference>
<keyword evidence="5 7" id="KW-0863">Zinc-finger</keyword>
<dbReference type="Proteomes" id="UP000639338">
    <property type="component" value="Unassembled WGS sequence"/>
</dbReference>
<dbReference type="InterPro" id="IPR052097">
    <property type="entry name" value="SET-MYND_domain_protein"/>
</dbReference>
<evidence type="ECO:0000259" key="8">
    <source>
        <dbReference type="PROSITE" id="PS50865"/>
    </source>
</evidence>
<dbReference type="PROSITE" id="PS01360">
    <property type="entry name" value="ZF_MYND_1"/>
    <property type="match status" value="1"/>
</dbReference>
<reference evidence="9 10" key="1">
    <citation type="submission" date="2020-08" db="EMBL/GenBank/DDBJ databases">
        <title>Aphidius gifuensis genome sequencing and assembly.</title>
        <authorList>
            <person name="Du Z."/>
        </authorList>
    </citation>
    <scope>NUCLEOTIDE SEQUENCE [LARGE SCALE GENOMIC DNA]</scope>
    <source>
        <strain evidence="9">YNYX2018</strain>
        <tissue evidence="9">Adults</tissue>
    </source>
</reference>
<organism evidence="9 10">
    <name type="scientific">Aphidius gifuensis</name>
    <name type="common">Parasitoid wasp</name>
    <dbReference type="NCBI Taxonomy" id="684658"/>
    <lineage>
        <taxon>Eukaryota</taxon>
        <taxon>Metazoa</taxon>
        <taxon>Ecdysozoa</taxon>
        <taxon>Arthropoda</taxon>
        <taxon>Hexapoda</taxon>
        <taxon>Insecta</taxon>
        <taxon>Pterygota</taxon>
        <taxon>Neoptera</taxon>
        <taxon>Endopterygota</taxon>
        <taxon>Hymenoptera</taxon>
        <taxon>Apocrita</taxon>
        <taxon>Ichneumonoidea</taxon>
        <taxon>Braconidae</taxon>
        <taxon>Aphidiinae</taxon>
        <taxon>Aphidius</taxon>
    </lineage>
</organism>
<evidence type="ECO:0000256" key="5">
    <source>
        <dbReference type="ARBA" id="ARBA00022771"/>
    </source>
</evidence>
<sequence length="674" mass="77111">MELPQLNDNVSFIGSDPGARCPMAGIKVQSLADIAASVMSIPGDAIRTAERLFSKTKTFEDKIEVAWNSIVGPYFEENSDKIDKKVSYSKLWREIGNKVYTTAKNEDYLRKSIEAYTKSIAYAPVGSEELSLAYANRSAVLFRARLYEDCLLDIERSLEAGYPDNLKTKLYVRQALCFKALKPNSKLETDIPMASAKQWLPNLKKNNPNYNIKDEFLKMMNQLEEPRDTNIVKFTPIIKNNNSIIAGGSDAIKLKKTNENKQYIVTTRDIKSGEFIYINKPFEMSTCDDKRYNTCWHCCRQTLAGVPCDKCPSIVFCSQECKDIAWNEYHDLECQLLNFSMKLEMSIGDDWQFQLTIKILSKALKTAGGIDELNKKINDVDSMKDKSMIYTDGIFEFNTIDNFHRLDYCKQTYDECSLPRVVRILETVLMFGLETNIFGQKMEIAEIYSNKQSTILGGLILRYFMIVKHNVVYCNDDISKGESLVHAIIMPFKHMLVQNCDPHVNWYSYESNVAVLAERPIKKGEKVLICVSSVGCYQHVTLSERRIKMALSNLPPCKCPACVQDLPLMEYLPSYKSLNLSNKIQREFDRFMVKLADYLELIDEGDAEKLLKIKDTLAEMSNKFYQHHRPRAFAPVVSNELSLAYTNRSVVLFKARLYEGCLLDIEPSLKSDYA</sequence>
<name>A0A834XY00_APHGI</name>
<keyword evidence="10" id="KW-1185">Reference proteome</keyword>
<accession>A0A834XY00</accession>
<dbReference type="SUPFAM" id="SSF48452">
    <property type="entry name" value="TPR-like"/>
    <property type="match status" value="1"/>
</dbReference>
<keyword evidence="2" id="KW-0808">Transferase</keyword>
<keyword evidence="3" id="KW-0949">S-adenosyl-L-methionine</keyword>
<keyword evidence="1" id="KW-0489">Methyltransferase</keyword>
<dbReference type="GO" id="GO:0008168">
    <property type="term" value="F:methyltransferase activity"/>
    <property type="evidence" value="ECO:0007669"/>
    <property type="project" value="UniProtKB-KW"/>
</dbReference>
<dbReference type="PROSITE" id="PS50865">
    <property type="entry name" value="ZF_MYND_2"/>
    <property type="match status" value="1"/>
</dbReference>